<dbReference type="Pfam" id="PF07309">
    <property type="entry name" value="FlaF"/>
    <property type="match status" value="1"/>
</dbReference>
<gene>
    <name evidence="1" type="ORF">GOB87_08445</name>
</gene>
<dbReference type="GO" id="GO:0044781">
    <property type="term" value="P:bacterial-type flagellum organization"/>
    <property type="evidence" value="ECO:0007669"/>
    <property type="project" value="InterPro"/>
</dbReference>
<reference evidence="1" key="1">
    <citation type="submission" date="2019-11" db="EMBL/GenBank/DDBJ databases">
        <title>Description of new Acetobacter species.</title>
        <authorList>
            <person name="Cleenwerck I."/>
            <person name="Sombolestani A.S."/>
        </authorList>
    </citation>
    <scope>NUCLEOTIDE SEQUENCE</scope>
    <source>
        <strain evidence="1">LMG 1626</strain>
    </source>
</reference>
<keyword evidence="1" id="KW-0966">Cell projection</keyword>
<organism evidence="1 2">
    <name type="scientific">Acetobacter estunensis</name>
    <dbReference type="NCBI Taxonomy" id="104097"/>
    <lineage>
        <taxon>Bacteria</taxon>
        <taxon>Pseudomonadati</taxon>
        <taxon>Pseudomonadota</taxon>
        <taxon>Alphaproteobacteria</taxon>
        <taxon>Acetobacterales</taxon>
        <taxon>Acetobacteraceae</taxon>
        <taxon>Acetobacter</taxon>
    </lineage>
</organism>
<keyword evidence="1" id="KW-0969">Cilium</keyword>
<keyword evidence="1" id="KW-0282">Flagellum</keyword>
<dbReference type="InterPro" id="IPR010845">
    <property type="entry name" value="FlaF"/>
</dbReference>
<protein>
    <submittedName>
        <fullName evidence="1">Flagellin assembly protein</fullName>
    </submittedName>
</protein>
<dbReference type="RefSeq" id="WP_166315186.1">
    <property type="nucleotide sequence ID" value="NZ_WOTH01000014.1"/>
</dbReference>
<evidence type="ECO:0000313" key="1">
    <source>
        <dbReference type="EMBL" id="NHO53984.1"/>
    </source>
</evidence>
<keyword evidence="2" id="KW-1185">Reference proteome</keyword>
<comment type="caution">
    <text evidence="1">The sequence shown here is derived from an EMBL/GenBank/DDBJ whole genome shotgun (WGS) entry which is preliminary data.</text>
</comment>
<name>A0A967B691_9PROT</name>
<dbReference type="AlphaFoldDB" id="A0A967B691"/>
<evidence type="ECO:0000313" key="2">
    <source>
        <dbReference type="Proteomes" id="UP000597459"/>
    </source>
</evidence>
<dbReference type="Proteomes" id="UP000597459">
    <property type="component" value="Unassembled WGS sequence"/>
</dbReference>
<proteinExistence type="predicted"/>
<dbReference type="EMBL" id="WOTH01000014">
    <property type="protein sequence ID" value="NHO53984.1"/>
    <property type="molecule type" value="Genomic_DNA"/>
</dbReference>
<accession>A0A967B691</accession>
<sequence>MNYGIQRYNRSTAATMAPREVDIMAFGQAIALLKNAKDQESRLHALSMNQKLWSAVLREVAIDNNGMSDILRGDLTKLGVWATRYCIRAMLHDIGLKPLLGVNQDILDGLRAQQNAPAQTATAAPTNTSVLPADFKLVSA</sequence>